<dbReference type="KEGG" id="csu:CSUB_C1633"/>
<name>E6N972_CALS0</name>
<accession>E6N972</accession>
<dbReference type="Proteomes" id="UP000008120">
    <property type="component" value="Chromosome"/>
</dbReference>
<proteinExistence type="predicted"/>
<protein>
    <submittedName>
        <fullName evidence="1">Uncharacterized protein</fullName>
    </submittedName>
</protein>
<evidence type="ECO:0000313" key="1">
    <source>
        <dbReference type="EMBL" id="BAJ48841.1"/>
    </source>
</evidence>
<dbReference type="EMBL" id="AP011874">
    <property type="protein sequence ID" value="BAJ48841.1"/>
    <property type="molecule type" value="Genomic_DNA"/>
</dbReference>
<dbReference type="AlphaFoldDB" id="E6N972"/>
<gene>
    <name evidence="2" type="ORF">CSUB_C1633</name>
    <name evidence="1" type="ORF">HGMM_F52D03C22</name>
</gene>
<dbReference type="EMBL" id="BA000048">
    <property type="protein sequence ID" value="BAJ51484.1"/>
    <property type="molecule type" value="Genomic_DNA"/>
</dbReference>
<dbReference type="STRING" id="311458.CSUB_C1633"/>
<evidence type="ECO:0000313" key="2">
    <source>
        <dbReference type="EMBL" id="BAJ51484.1"/>
    </source>
</evidence>
<dbReference type="BioCyc" id="CCAL311458:G131R-1658-MONOMER"/>
<evidence type="ECO:0000313" key="3">
    <source>
        <dbReference type="Proteomes" id="UP000008120"/>
    </source>
</evidence>
<organism evidence="1 3">
    <name type="scientific">Caldiarchaeum subterraneum</name>
    <dbReference type="NCBI Taxonomy" id="311458"/>
    <lineage>
        <taxon>Archaea</taxon>
        <taxon>Nitrososphaerota</taxon>
        <taxon>Candidatus Caldarchaeales</taxon>
        <taxon>Candidatus Caldarchaeaceae</taxon>
        <taxon>Candidatus Caldarchaeum</taxon>
    </lineage>
</organism>
<sequence length="166" mass="17411">MLLLMKKAVVGLLVLASLAAVVAGVGAAYSLAQAPMHRGGFGWGDGVRGGHGWGNQTQVTTSETLLEGTLSDADWRYIEVSSSSGVTRIAAPGLWQVNGQTVTFFKLFAEDKLNIGDNVRIVVVTVTATMPNGATYTVSYAKQITDLTTGLEATALQPQLRRGTAA</sequence>
<reference evidence="1 3" key="1">
    <citation type="journal article" date="2005" name="Environ. Microbiol.">
        <title>Genetic and functional properties of uncultivated thermophilic crenarchaeotes from a subsurface gold mine as revealed by analysis of genome fragments.</title>
        <authorList>
            <person name="Nunoura T."/>
            <person name="Hirayama H."/>
            <person name="Takami H."/>
            <person name="Oida H."/>
            <person name="Nishi S."/>
            <person name="Shimamura S."/>
            <person name="Suzuki Y."/>
            <person name="Inagaki F."/>
            <person name="Takai K."/>
            <person name="Nealson K.H."/>
            <person name="Horikoshi K."/>
        </authorList>
    </citation>
    <scope>NUCLEOTIDE SEQUENCE [LARGE SCALE GENOMIC DNA]</scope>
</reference>
<reference evidence="1 3" key="2">
    <citation type="journal article" date="2011" name="Nucleic Acids Res.">
        <title>Insights into the evolution of Archaea and eukaryotic protein modifier systems revealed by the genome of a novel archaeal group.</title>
        <authorList>
            <person name="Nunoura T."/>
            <person name="Takaki Y."/>
            <person name="Kakuta J."/>
            <person name="Nishi S."/>
            <person name="Sugahara J."/>
            <person name="Kazama H."/>
            <person name="Chee G."/>
            <person name="Hattori M."/>
            <person name="Kanai A."/>
            <person name="Atomi H."/>
            <person name="Takai K."/>
            <person name="Takami H."/>
        </authorList>
    </citation>
    <scope>NUCLEOTIDE SEQUENCE [LARGE SCALE GENOMIC DNA]</scope>
</reference>